<keyword evidence="5" id="KW-1185">Reference proteome</keyword>
<dbReference type="AlphaFoldDB" id="A0A9W7BUL5"/>
<dbReference type="PANTHER" id="PTHR46652:SF3">
    <property type="entry name" value="LEUCINE-RICH REPEAT-CONTAINING PROTEIN 9"/>
    <property type="match status" value="1"/>
</dbReference>
<evidence type="ECO:0008006" key="6">
    <source>
        <dbReference type="Google" id="ProtNLM"/>
    </source>
</evidence>
<dbReference type="InterPro" id="IPR001611">
    <property type="entry name" value="Leu-rich_rpt"/>
</dbReference>
<dbReference type="PANTHER" id="PTHR46652">
    <property type="entry name" value="LEUCINE-RICH REPEAT AND IQ DOMAIN-CONTAINING PROTEIN 1-RELATED"/>
    <property type="match status" value="1"/>
</dbReference>
<dbReference type="PROSITE" id="PS51450">
    <property type="entry name" value="LRR"/>
    <property type="match status" value="6"/>
</dbReference>
<dbReference type="SMART" id="SM00369">
    <property type="entry name" value="LRR_TYP"/>
    <property type="match status" value="5"/>
</dbReference>
<gene>
    <name evidence="4" type="ORF">TrVE_jg7603</name>
</gene>
<evidence type="ECO:0000313" key="4">
    <source>
        <dbReference type="EMBL" id="GMH96882.1"/>
    </source>
</evidence>
<dbReference type="InterPro" id="IPR003591">
    <property type="entry name" value="Leu-rich_rpt_typical-subtyp"/>
</dbReference>
<name>A0A9W7BUL5_9STRA</name>
<dbReference type="Gene3D" id="3.80.10.10">
    <property type="entry name" value="Ribonuclease Inhibitor"/>
    <property type="match status" value="2"/>
</dbReference>
<dbReference type="Pfam" id="PF12799">
    <property type="entry name" value="LRR_4"/>
    <property type="match status" value="2"/>
</dbReference>
<evidence type="ECO:0000256" key="1">
    <source>
        <dbReference type="ARBA" id="ARBA00022614"/>
    </source>
</evidence>
<evidence type="ECO:0000256" key="2">
    <source>
        <dbReference type="ARBA" id="ARBA00022737"/>
    </source>
</evidence>
<comment type="caution">
    <text evidence="4">The sequence shown here is derived from an EMBL/GenBank/DDBJ whole genome shotgun (WGS) entry which is preliminary data.</text>
</comment>
<dbReference type="Proteomes" id="UP001165160">
    <property type="component" value="Unassembled WGS sequence"/>
</dbReference>
<dbReference type="Pfam" id="PF13516">
    <property type="entry name" value="LRR_6"/>
    <property type="match status" value="1"/>
</dbReference>
<evidence type="ECO:0000313" key="5">
    <source>
        <dbReference type="Proteomes" id="UP001165160"/>
    </source>
</evidence>
<keyword evidence="2" id="KW-0677">Repeat</keyword>
<proteinExistence type="predicted"/>
<feature type="compositionally biased region" description="Low complexity" evidence="3">
    <location>
        <begin position="410"/>
        <end position="421"/>
    </location>
</feature>
<reference evidence="5" key="1">
    <citation type="journal article" date="2023" name="Commun. Biol.">
        <title>Genome analysis of Parmales, the sister group of diatoms, reveals the evolutionary specialization of diatoms from phago-mixotrophs to photoautotrophs.</title>
        <authorList>
            <person name="Ban H."/>
            <person name="Sato S."/>
            <person name="Yoshikawa S."/>
            <person name="Yamada K."/>
            <person name="Nakamura Y."/>
            <person name="Ichinomiya M."/>
            <person name="Sato N."/>
            <person name="Blanc-Mathieu R."/>
            <person name="Endo H."/>
            <person name="Kuwata A."/>
            <person name="Ogata H."/>
        </authorList>
    </citation>
    <scope>NUCLEOTIDE SEQUENCE [LARGE SCALE GENOMIC DNA]</scope>
    <source>
        <strain evidence="5">NIES 3699</strain>
    </source>
</reference>
<dbReference type="InterPro" id="IPR025875">
    <property type="entry name" value="Leu-rich_rpt_4"/>
</dbReference>
<protein>
    <recommendedName>
        <fullName evidence="6">Protein phosphatase 1 regulatory subunit 7</fullName>
    </recommendedName>
</protein>
<evidence type="ECO:0000256" key="3">
    <source>
        <dbReference type="SAM" id="MobiDB-lite"/>
    </source>
</evidence>
<dbReference type="SUPFAM" id="SSF52058">
    <property type="entry name" value="L domain-like"/>
    <property type="match status" value="1"/>
</dbReference>
<dbReference type="EMBL" id="BRXX01000191">
    <property type="protein sequence ID" value="GMH96882.1"/>
    <property type="molecule type" value="Genomic_DNA"/>
</dbReference>
<accession>A0A9W7BUL5</accession>
<keyword evidence="1" id="KW-0433">Leucine-rich repeat</keyword>
<dbReference type="InterPro" id="IPR032675">
    <property type="entry name" value="LRR_dom_sf"/>
</dbReference>
<feature type="region of interest" description="Disordered" evidence="3">
    <location>
        <begin position="407"/>
        <end position="430"/>
    </location>
</feature>
<organism evidence="4 5">
    <name type="scientific">Triparma verrucosa</name>
    <dbReference type="NCBI Taxonomy" id="1606542"/>
    <lineage>
        <taxon>Eukaryota</taxon>
        <taxon>Sar</taxon>
        <taxon>Stramenopiles</taxon>
        <taxon>Ochrophyta</taxon>
        <taxon>Bolidophyceae</taxon>
        <taxon>Parmales</taxon>
        <taxon>Triparmaceae</taxon>
        <taxon>Triparma</taxon>
    </lineage>
</organism>
<dbReference type="InterPro" id="IPR050836">
    <property type="entry name" value="SDS22/Internalin_LRR"/>
</dbReference>
<sequence>MSGFDMIETKKVAASEVGTLTMDDLRDPTSNLPLDWTRIGKDCEEEDEHAIRLPIDVVPEDAFDPDDDHLAIIGTSGKKVTKIGGLEGLKLRIICLRSHLIEKMEGLEGHSETLEQLELYDNQINPLEQLEHMPKLTNLDISFNAIRSMAPVANCKLLTELYIANNKLTSIEGLEELTLLKTLDVGANRLRSMKGIGNLVNIEHLWMGKNKITEITDLQNLKKVRRLDIQSNRLTKIENLENQVDCLEELYLASNGFDDEGLQPDSGITLPFKNLNVLDLSKNKISKLSHFSHLTSLDELWIAENDVSFFSEVGALAPNNLDCVYLEHNPIAKDFDYRKKLKDLLPTLTQIDANAVGREGGGMVGGGFSNNSGAVAGYGMAAMTDEQRVKVMRILQQQALQKAKAEQEKQAAGAAGTTTTKNMMGPALPP</sequence>
<dbReference type="SMART" id="SM00365">
    <property type="entry name" value="LRR_SD22"/>
    <property type="match status" value="9"/>
</dbReference>